<reference evidence="1" key="1">
    <citation type="journal article" date="2013" name="BMC Genomics">
        <title>Unscrambling butterfly oogenesis.</title>
        <authorList>
            <person name="Carter J.M."/>
            <person name="Baker S.C."/>
            <person name="Pink R."/>
            <person name="Carter D.R."/>
            <person name="Collins A."/>
            <person name="Tomlin J."/>
            <person name="Gibbs M."/>
            <person name="Breuker C.J."/>
        </authorList>
    </citation>
    <scope>NUCLEOTIDE SEQUENCE</scope>
    <source>
        <tissue evidence="1">Ovary</tissue>
    </source>
</reference>
<name>S4NP18_9NEOP</name>
<feature type="non-terminal residue" evidence="1">
    <location>
        <position position="73"/>
    </location>
</feature>
<organism evidence="1">
    <name type="scientific">Pararge aegeria</name>
    <name type="common">speckled wood butterfly</name>
    <dbReference type="NCBI Taxonomy" id="116150"/>
    <lineage>
        <taxon>Eukaryota</taxon>
        <taxon>Metazoa</taxon>
        <taxon>Ecdysozoa</taxon>
        <taxon>Arthropoda</taxon>
        <taxon>Hexapoda</taxon>
        <taxon>Insecta</taxon>
        <taxon>Pterygota</taxon>
        <taxon>Neoptera</taxon>
        <taxon>Endopterygota</taxon>
        <taxon>Lepidoptera</taxon>
        <taxon>Glossata</taxon>
        <taxon>Ditrysia</taxon>
        <taxon>Papilionoidea</taxon>
        <taxon>Nymphalidae</taxon>
        <taxon>Satyrinae</taxon>
        <taxon>Satyrini</taxon>
        <taxon>Parargina</taxon>
        <taxon>Pararge</taxon>
    </lineage>
</organism>
<feature type="non-terminal residue" evidence="1">
    <location>
        <position position="1"/>
    </location>
</feature>
<sequence>KSQGTIPNVMTFNGKKISSPSTICGAFAEHFSAVYTQPVYTDDRARTSAALTTISCPVTNKNSLLTISLGLKA</sequence>
<reference evidence="1" key="2">
    <citation type="submission" date="2013-05" db="EMBL/GenBank/DDBJ databases">
        <authorList>
            <person name="Carter J.-M."/>
            <person name="Baker S.C."/>
            <person name="Pink R."/>
            <person name="Carter D.R.F."/>
            <person name="Collins A."/>
            <person name="Tomlin J."/>
            <person name="Gibbs M."/>
            <person name="Breuker C.J."/>
        </authorList>
    </citation>
    <scope>NUCLEOTIDE SEQUENCE</scope>
    <source>
        <tissue evidence="1">Ovary</tissue>
    </source>
</reference>
<dbReference type="EMBL" id="GAIX01013741">
    <property type="protein sequence ID" value="JAA78819.1"/>
    <property type="molecule type" value="Transcribed_RNA"/>
</dbReference>
<accession>S4NP18</accession>
<evidence type="ECO:0000313" key="1">
    <source>
        <dbReference type="EMBL" id="JAA78819.1"/>
    </source>
</evidence>
<protein>
    <submittedName>
        <fullName evidence="1">Uncharacterized protein</fullName>
    </submittedName>
</protein>
<proteinExistence type="predicted"/>
<dbReference type="AlphaFoldDB" id="S4NP18"/>